<gene>
    <name evidence="1" type="ORF">Nans01_31610</name>
</gene>
<organism evidence="1 2">
    <name type="scientific">Nocardiopsis ansamitocini</name>
    <dbReference type="NCBI Taxonomy" id="1670832"/>
    <lineage>
        <taxon>Bacteria</taxon>
        <taxon>Bacillati</taxon>
        <taxon>Actinomycetota</taxon>
        <taxon>Actinomycetes</taxon>
        <taxon>Streptosporangiales</taxon>
        <taxon>Nocardiopsidaceae</taxon>
        <taxon>Nocardiopsis</taxon>
    </lineage>
</organism>
<dbReference type="AlphaFoldDB" id="A0A9W6P7W9"/>
<comment type="caution">
    <text evidence="1">The sequence shown here is derived from an EMBL/GenBank/DDBJ whole genome shotgun (WGS) entry which is preliminary data.</text>
</comment>
<protein>
    <submittedName>
        <fullName evidence="1">Uncharacterized protein</fullName>
    </submittedName>
</protein>
<sequence length="114" mass="12574">MMTTEVPPIAGPPTPDPVETAFANLFRALRAKGVTVRADTGRSRLSCTAGTSVLTVVLRGRWWLIVWPDGEPDPILPVGQEWRMAERVRAVLRIGWVRRGPGLPRLDVGNEDGY</sequence>
<reference evidence="1" key="1">
    <citation type="submission" date="2023-02" db="EMBL/GenBank/DDBJ databases">
        <title>Nocardiopsis ansamitocini NBRC 112285.</title>
        <authorList>
            <person name="Ichikawa N."/>
            <person name="Sato H."/>
            <person name="Tonouchi N."/>
        </authorList>
    </citation>
    <scope>NUCLEOTIDE SEQUENCE</scope>
    <source>
        <strain evidence="1">NBRC 112285</strain>
    </source>
</reference>
<name>A0A9W6P7W9_9ACTN</name>
<evidence type="ECO:0000313" key="2">
    <source>
        <dbReference type="Proteomes" id="UP001165092"/>
    </source>
</evidence>
<dbReference type="RefSeq" id="WP_285760285.1">
    <property type="nucleotide sequence ID" value="NZ_BSQG01000005.1"/>
</dbReference>
<dbReference type="Proteomes" id="UP001165092">
    <property type="component" value="Unassembled WGS sequence"/>
</dbReference>
<evidence type="ECO:0000313" key="1">
    <source>
        <dbReference type="EMBL" id="GLU48810.1"/>
    </source>
</evidence>
<keyword evidence="2" id="KW-1185">Reference proteome</keyword>
<proteinExistence type="predicted"/>
<accession>A0A9W6P7W9</accession>
<dbReference type="EMBL" id="BSQG01000005">
    <property type="protein sequence ID" value="GLU48810.1"/>
    <property type="molecule type" value="Genomic_DNA"/>
</dbReference>